<keyword evidence="3" id="KW-0560">Oxidoreductase</keyword>
<evidence type="ECO:0000259" key="2">
    <source>
        <dbReference type="Pfam" id="PF22725"/>
    </source>
</evidence>
<dbReference type="GeneID" id="92851950"/>
<proteinExistence type="predicted"/>
<accession>A0ABN5AEH1</accession>
<dbReference type="InterPro" id="IPR036291">
    <property type="entry name" value="NAD(P)-bd_dom_sf"/>
</dbReference>
<dbReference type="Gene3D" id="3.30.360.10">
    <property type="entry name" value="Dihydrodipicolinate Reductase, domain 2"/>
    <property type="match status" value="1"/>
</dbReference>
<organism evidence="3 4">
    <name type="scientific">Bacillus sonorensis</name>
    <dbReference type="NCBI Taxonomy" id="119858"/>
    <lineage>
        <taxon>Bacteria</taxon>
        <taxon>Bacillati</taxon>
        <taxon>Bacillota</taxon>
        <taxon>Bacilli</taxon>
        <taxon>Bacillales</taxon>
        <taxon>Bacillaceae</taxon>
        <taxon>Bacillus</taxon>
    </lineage>
</organism>
<dbReference type="PANTHER" id="PTHR43249">
    <property type="entry name" value="UDP-N-ACETYL-2-AMINO-2-DEOXY-D-GLUCURONATE OXIDASE"/>
    <property type="match status" value="1"/>
</dbReference>
<dbReference type="SUPFAM" id="SSF51735">
    <property type="entry name" value="NAD(P)-binding Rossmann-fold domains"/>
    <property type="match status" value="1"/>
</dbReference>
<evidence type="ECO:0000313" key="4">
    <source>
        <dbReference type="Proteomes" id="UP000196877"/>
    </source>
</evidence>
<evidence type="ECO:0000313" key="3">
    <source>
        <dbReference type="EMBL" id="ASB87559.1"/>
    </source>
</evidence>
<dbReference type="RefSeq" id="WP_006639927.1">
    <property type="nucleotide sequence ID" value="NZ_CABJEH010000007.1"/>
</dbReference>
<dbReference type="Pfam" id="PF01408">
    <property type="entry name" value="GFO_IDH_MocA"/>
    <property type="match status" value="1"/>
</dbReference>
<protein>
    <submittedName>
        <fullName evidence="3">Biliverdin reductase</fullName>
        <ecNumber evidence="3">1.3.1.24</ecNumber>
    </submittedName>
</protein>
<feature type="domain" description="Gfo/Idh/MocA-like oxidoreductase N-terminal" evidence="1">
    <location>
        <begin position="3"/>
        <end position="128"/>
    </location>
</feature>
<gene>
    <name evidence="3" type="primary">bvdR</name>
    <name evidence="3" type="ORF">S101395_01005</name>
</gene>
<dbReference type="InterPro" id="IPR055170">
    <property type="entry name" value="GFO_IDH_MocA-like_dom"/>
</dbReference>
<dbReference type="GO" id="GO:0004074">
    <property type="term" value="F:biliverdin reductase [NAD(P)H] activity"/>
    <property type="evidence" value="ECO:0007669"/>
    <property type="project" value="UniProtKB-EC"/>
</dbReference>
<dbReference type="InterPro" id="IPR052515">
    <property type="entry name" value="Gfo/Idh/MocA_Oxidoreductase"/>
</dbReference>
<dbReference type="Gene3D" id="3.40.50.720">
    <property type="entry name" value="NAD(P)-binding Rossmann-like Domain"/>
    <property type="match status" value="1"/>
</dbReference>
<keyword evidence="4" id="KW-1185">Reference proteome</keyword>
<evidence type="ECO:0000259" key="1">
    <source>
        <dbReference type="Pfam" id="PF01408"/>
    </source>
</evidence>
<reference evidence="3 4" key="1">
    <citation type="submission" date="2017-06" db="EMBL/GenBank/DDBJ databases">
        <title>Genome sequence of Bacillus sonorensis strain SRCM101395.</title>
        <authorList>
            <person name="Cho S.H."/>
        </authorList>
    </citation>
    <scope>NUCLEOTIDE SEQUENCE [LARGE SCALE GENOMIC DNA]</scope>
    <source>
        <strain evidence="3 4">SRCM101395</strain>
    </source>
</reference>
<dbReference type="Pfam" id="PF22725">
    <property type="entry name" value="GFO_IDH_MocA_C3"/>
    <property type="match status" value="1"/>
</dbReference>
<sequence>MTLRVGLIGCGYMAKKHLRALSGCHEAELAAVSDVEKDRMAEAAEYYASLRGESPAIAHYPQYTSLLADTKIEAVIIAAVSGLHAEMAKQSLLAEKHVILEKPMTLSLEEADELIQLAEQKNLKLMVCHQMRHRPIMKKIKETIAEGKLGKPYLGAVSLRLNRSPAYYAAASWRGSWEKDGGMLINQGIHLIDLLQWFLGDVTSVYGEILTAAPGKETEDVAAGILTFANGAKGIIEANIVTQPNNLGSSLSIFGENGTISLEGPSFNRISRWYIAGEEGDIEEASQLIALSGEQSAMYQNFIRAVQDGEPLLIDGKEGKKALEAIFGIYQSALIKQPVRLPLSSFQTSDMKKK</sequence>
<name>A0ABN5AEH1_9BACI</name>
<dbReference type="InterPro" id="IPR000683">
    <property type="entry name" value="Gfo/Idh/MocA-like_OxRdtase_N"/>
</dbReference>
<feature type="domain" description="GFO/IDH/MocA-like oxidoreductase" evidence="2">
    <location>
        <begin position="138"/>
        <end position="260"/>
    </location>
</feature>
<dbReference type="EC" id="1.3.1.24" evidence="3"/>
<dbReference type="EMBL" id="CP021920">
    <property type="protein sequence ID" value="ASB87559.1"/>
    <property type="molecule type" value="Genomic_DNA"/>
</dbReference>
<dbReference type="SUPFAM" id="SSF55347">
    <property type="entry name" value="Glyceraldehyde-3-phosphate dehydrogenase-like, C-terminal domain"/>
    <property type="match status" value="1"/>
</dbReference>
<dbReference type="PANTHER" id="PTHR43249:SF1">
    <property type="entry name" value="D-GLUCOSIDE 3-DEHYDROGENASE"/>
    <property type="match status" value="1"/>
</dbReference>
<dbReference type="Proteomes" id="UP000196877">
    <property type="component" value="Chromosome"/>
</dbReference>